<evidence type="ECO:0000313" key="2">
    <source>
        <dbReference type="EMBL" id="UTX42372.1"/>
    </source>
</evidence>
<dbReference type="Proteomes" id="UP001059546">
    <property type="component" value="Chromosome I"/>
</dbReference>
<keyword evidence="1" id="KW-0175">Coiled coil</keyword>
<accession>A0A9Q9C4G5</accession>
<name>A0A9Q9C4G5_ENCHE</name>
<evidence type="ECO:0000256" key="1">
    <source>
        <dbReference type="SAM" id="Coils"/>
    </source>
</evidence>
<reference evidence="2" key="1">
    <citation type="submission" date="2021-05" db="EMBL/GenBank/DDBJ databases">
        <title>Encephalitozoon hellem ATCC 50604 Complete Genome.</title>
        <authorList>
            <person name="Mascarenhas dos Santos A.C."/>
            <person name="Julian A.T."/>
            <person name="Pombert J.-F."/>
        </authorList>
    </citation>
    <scope>NUCLEOTIDE SEQUENCE</scope>
    <source>
        <strain evidence="2">ATCC 50604</strain>
    </source>
</reference>
<proteinExistence type="predicted"/>
<organism evidence="2 3">
    <name type="scientific">Encephalitozoon hellem</name>
    <name type="common">Microsporidian parasite</name>
    <dbReference type="NCBI Taxonomy" id="27973"/>
    <lineage>
        <taxon>Eukaryota</taxon>
        <taxon>Fungi</taxon>
        <taxon>Fungi incertae sedis</taxon>
        <taxon>Microsporidia</taxon>
        <taxon>Unikaryonidae</taxon>
        <taxon>Encephalitozoon</taxon>
    </lineage>
</organism>
<gene>
    <name evidence="2" type="ORF">GPU96_01g00740</name>
</gene>
<evidence type="ECO:0000313" key="3">
    <source>
        <dbReference type="Proteomes" id="UP001059546"/>
    </source>
</evidence>
<feature type="coiled-coil region" evidence="1">
    <location>
        <begin position="95"/>
        <end position="154"/>
    </location>
</feature>
<sequence length="267" mass="31201">MCNPEDIVKEASITTPDARRFPSLETASGLEVPKTMSPRSLDDLNEMYREMEFPTIEERMLRDHMALIDVLNNLNIEYNRYGLTVSSELDELRRKQEEMALHDEYERECDVLEVELANMKQKYEEMQKYNRHDIGDLRHKLDELRRMFNDMEYERSHTSLINRIFAFLRGEGPADEEVTSSLAYVKEGREYLNTIEKMLILDEIGSMPDSYNKIVCQHLIHEESVGLDQLGNALGIDRTALLRIVYGLLSKGIVVFDRSEDRICLQR</sequence>
<dbReference type="AlphaFoldDB" id="A0A9Q9C4G5"/>
<dbReference type="EMBL" id="CP075147">
    <property type="protein sequence ID" value="UTX42372.1"/>
    <property type="molecule type" value="Genomic_DNA"/>
</dbReference>
<protein>
    <submittedName>
        <fullName evidence="2">Uncharacterized protein</fullName>
    </submittedName>
</protein>